<feature type="compositionally biased region" description="Polar residues" evidence="1">
    <location>
        <begin position="331"/>
        <end position="355"/>
    </location>
</feature>
<dbReference type="AlphaFoldDB" id="A0A7S4KNM9"/>
<evidence type="ECO:0000259" key="3">
    <source>
        <dbReference type="Pfam" id="PF00561"/>
    </source>
</evidence>
<reference evidence="4" key="1">
    <citation type="submission" date="2021-01" db="EMBL/GenBank/DDBJ databases">
        <authorList>
            <person name="Corre E."/>
            <person name="Pelletier E."/>
            <person name="Niang G."/>
            <person name="Scheremetjew M."/>
            <person name="Finn R."/>
            <person name="Kale V."/>
            <person name="Holt S."/>
            <person name="Cochrane G."/>
            <person name="Meng A."/>
            <person name="Brown T."/>
            <person name="Cohen L."/>
        </authorList>
    </citation>
    <scope>NUCLEOTIDE SEQUENCE</scope>
    <source>
        <strain evidence="4">CCMP 2712</strain>
    </source>
</reference>
<organism evidence="4">
    <name type="scientific">Guillardia theta</name>
    <name type="common">Cryptophyte</name>
    <name type="synonym">Cryptomonas phi</name>
    <dbReference type="NCBI Taxonomy" id="55529"/>
    <lineage>
        <taxon>Eukaryota</taxon>
        <taxon>Cryptophyceae</taxon>
        <taxon>Pyrenomonadales</taxon>
        <taxon>Geminigeraceae</taxon>
        <taxon>Guillardia</taxon>
    </lineage>
</organism>
<dbReference type="EMBL" id="HBKN01020005">
    <property type="protein sequence ID" value="CAE2300608.1"/>
    <property type="molecule type" value="Transcribed_RNA"/>
</dbReference>
<gene>
    <name evidence="4" type="ORF">GTHE00462_LOCUS15757</name>
</gene>
<keyword evidence="2" id="KW-0732">Signal</keyword>
<dbReference type="InterPro" id="IPR000073">
    <property type="entry name" value="AB_hydrolase_1"/>
</dbReference>
<dbReference type="InterPro" id="IPR052920">
    <property type="entry name" value="DNA-binding_regulatory"/>
</dbReference>
<feature type="domain" description="AB hydrolase-1" evidence="3">
    <location>
        <begin position="86"/>
        <end position="202"/>
    </location>
</feature>
<dbReference type="InterPro" id="IPR029058">
    <property type="entry name" value="AB_hydrolase_fold"/>
</dbReference>
<proteinExistence type="predicted"/>
<dbReference type="PANTHER" id="PTHR43358:SF4">
    <property type="entry name" value="ALPHA_BETA HYDROLASE FOLD-1 DOMAIN-CONTAINING PROTEIN"/>
    <property type="match status" value="1"/>
</dbReference>
<feature type="region of interest" description="Disordered" evidence="1">
    <location>
        <begin position="329"/>
        <end position="355"/>
    </location>
</feature>
<dbReference type="PANTHER" id="PTHR43358">
    <property type="entry name" value="ALPHA/BETA-HYDROLASE"/>
    <property type="match status" value="1"/>
</dbReference>
<sequence length="413" mass="46165">MSPPWLLSSSAHFLMVWETLVNLVCRPPRYSYDPDEVLGPKRFRIDGRLFERVDVEVMNKRRQRLKCSHYMPVLEGTRAGHTTKFPCVIYCHGNCGSRVDASDCLDLLLPQMISVFAFDFSGSGLSDGETISLGYYEQDDLLAVIEYLRESGLVSRIGLWGRSMGAATSVLVAARDPSIAGMVLDSAFSSLTQVMYELANQYMKQVKVPKILINGAISVLRKSVQKKGNFDIRDVNPEDAADKCFIPALFAHADGDDFVLAHHSKQLYERYAGDKNIITFGGDHNSPRPAFFFDSVGIFFYNVLIENAEYEDIEPGSSAVEGRSMMDYGASSASQAPEYQRMRQSPSKESLANTWGDSHALEAVFSPFDEKKQGEDGVMEALKSSLREMEAELGSNDPNVTELKKMLREYESR</sequence>
<dbReference type="Gene3D" id="3.40.50.1820">
    <property type="entry name" value="alpha/beta hydrolase"/>
    <property type="match status" value="1"/>
</dbReference>
<feature type="signal peptide" evidence="2">
    <location>
        <begin position="1"/>
        <end position="21"/>
    </location>
</feature>
<dbReference type="SUPFAM" id="SSF53474">
    <property type="entry name" value="alpha/beta-Hydrolases"/>
    <property type="match status" value="1"/>
</dbReference>
<evidence type="ECO:0000256" key="1">
    <source>
        <dbReference type="SAM" id="MobiDB-lite"/>
    </source>
</evidence>
<name>A0A7S4KNM9_GUITH</name>
<protein>
    <recommendedName>
        <fullName evidence="3">AB hydrolase-1 domain-containing protein</fullName>
    </recommendedName>
</protein>
<evidence type="ECO:0000313" key="4">
    <source>
        <dbReference type="EMBL" id="CAE2300608.1"/>
    </source>
</evidence>
<dbReference type="Pfam" id="PF00561">
    <property type="entry name" value="Abhydrolase_1"/>
    <property type="match status" value="1"/>
</dbReference>
<evidence type="ECO:0000256" key="2">
    <source>
        <dbReference type="SAM" id="SignalP"/>
    </source>
</evidence>
<accession>A0A7S4KNM9</accession>
<feature type="chain" id="PRO_5030959860" description="AB hydrolase-1 domain-containing protein" evidence="2">
    <location>
        <begin position="22"/>
        <end position="413"/>
    </location>
</feature>